<dbReference type="SMART" id="SM00448">
    <property type="entry name" value="REC"/>
    <property type="match status" value="1"/>
</dbReference>
<dbReference type="Gene3D" id="3.40.50.2300">
    <property type="match status" value="1"/>
</dbReference>
<dbReference type="GO" id="GO:0043565">
    <property type="term" value="F:sequence-specific DNA binding"/>
    <property type="evidence" value="ECO:0007669"/>
    <property type="project" value="InterPro"/>
</dbReference>
<feature type="transmembrane region" description="Helical" evidence="7">
    <location>
        <begin position="785"/>
        <end position="806"/>
    </location>
</feature>
<dbReference type="CDD" id="cd17574">
    <property type="entry name" value="REC_OmpR"/>
    <property type="match status" value="1"/>
</dbReference>
<dbReference type="Gene3D" id="2.60.40.10">
    <property type="entry name" value="Immunoglobulins"/>
    <property type="match status" value="1"/>
</dbReference>
<dbReference type="PROSITE" id="PS01124">
    <property type="entry name" value="HTH_ARAC_FAMILY_2"/>
    <property type="match status" value="1"/>
</dbReference>
<dbReference type="STRING" id="563176.SAMN04488090_0613"/>
<dbReference type="InterPro" id="IPR001789">
    <property type="entry name" value="Sig_transdc_resp-reg_receiver"/>
</dbReference>
<keyword evidence="5" id="KW-0804">Transcription</keyword>
<comment type="catalytic activity">
    <reaction evidence="1">
        <text>ATP + protein L-histidine = ADP + protein N-phospho-L-histidine.</text>
        <dbReference type="EC" id="2.7.13.3"/>
    </reaction>
</comment>
<dbReference type="Proteomes" id="UP000198901">
    <property type="component" value="Unassembled WGS sequence"/>
</dbReference>
<dbReference type="PROSITE" id="PS50110">
    <property type="entry name" value="RESPONSE_REGULATORY"/>
    <property type="match status" value="1"/>
</dbReference>
<dbReference type="InterPro" id="IPR011110">
    <property type="entry name" value="Reg_prop"/>
</dbReference>
<sequence length="1352" mass="152072">MNWRKILLVLVSVAWLELTGYGFALGYGRISFRRIGLTDGLKQTAISAIAQDKQGFMWIGTWKGLLLYDGYEFKEMALPYARGSKRPDDHITHLTVDSKNRVWIATYQDLYLYDPLVNQIRRVLLKGKDRLLITSVFEDRNGYVFLVTPVVLYRIDGFFHHRTIPVKAGIGLPRINCALQDVSGRVWLGTNKGVWCFESSSSRFWPLVVKAGTLEEKITAIGKDSRGNLWLGSEKKGVLKWDATSGKVIRYQVTNSPLPSNWIRRILTEGDHVWIGTRDGLSVVHVTDGSFTNYVHHSEDPTSLSDNKVWSLFQDRDSGIWVGTFSRGLNLFHPVNARFLNLQARVGNGPGLRYPIVHALLEDRKGYWAGTFGGGLNFIDSTFSKIDDYDLKKGANTFSNEVKTIVMGPDQSIWAGTTNGLIALDKTRRPFGARLLELGKESGGAGLINILLVEDRGIWVGTSNLGLIFLQTNGTRNKNDFAERRTAVTSNITSLLEAGANGLLVGTTEGLFHYDKAENRIIRKIPIKGTTDLTDAWISTLYRDSRRRIWIGTERDGLFYYDTLSGNCFGLQDAISDKVIHTVLEESLNGYWVSTDDGIFNLRFRRFLPPFAPEDREVRHYSIRDGLASNQFLSNSGLRDRKGRLLFGGMNGILVFNPATLQPDRQARRVVLTAILANNQPVQGEENLSGEIDRIRLSYQQSHVSIRFSSLTYRDISGTRYCYRLIGNGGYEEWIPTTANAVTFHGLQPGEYLFEVTTVTPNGKRSDQIRKLIIRITPPFWKTGWAYGLYVLLTGLLVFLIVRYFTTRASLVQQQRAYQSKVDFFTNISHEIRTPLSLMVGPLDNALSATTGQGTVTRNLLLVRENTNRLLRLINELLDFRKMEEGKMKLYLSVSDIIALAEEVFVSFEHLAVEKDIRYHFLHQDAAVCCDFDRQKMEKVFFNLLSNAIKFTPRGGEITLAVNREKISDGRFAVNIEVGNTGEGVSENNLRRVFHNFFQTDIVAETGQGTGIGLSYTRSIVLLHGGSISVSSRQKNLESEGYTSFQVSIPVSDAALGLSGEVAPPGKTAVLPGELFRTKHSTENKAGLGKGKYRILVVEDHQELREYLLETFSQEYIVSGAMDGTSGFDYATREIPDLIISDLIMPGENGLEFCRRIKRDTRTNHIPFLLLTASTIYSHQLHGFENGADAYITKPFTPDLLLLQVRNILASRDLIRKKNFADILSPSGDRDPAPSADSVFLKKLIDFIEANIGNPAINVDMIAREMLMSRTVLYRKVAALTDSSILDLVKIARLKKAESLLKISGKTISEIAYEVGFNDNKYFSKEFKKFFHINPSDYAAANRPRREQKNNM</sequence>
<keyword evidence="11" id="KW-0418">Kinase</keyword>
<dbReference type="Gene3D" id="1.10.287.130">
    <property type="match status" value="1"/>
</dbReference>
<dbReference type="Gene3D" id="2.130.10.10">
    <property type="entry name" value="YVTN repeat-like/Quinoprotein amine dehydrogenase"/>
    <property type="match status" value="3"/>
</dbReference>
<keyword evidence="7" id="KW-0812">Transmembrane</keyword>
<dbReference type="InterPro" id="IPR036097">
    <property type="entry name" value="HisK_dim/P_sf"/>
</dbReference>
<reference evidence="11 12" key="1">
    <citation type="submission" date="2016-10" db="EMBL/GenBank/DDBJ databases">
        <authorList>
            <person name="de Groot N.N."/>
        </authorList>
    </citation>
    <scope>NUCLEOTIDE SEQUENCE [LARGE SCALE GENOMIC DNA]</scope>
    <source>
        <strain evidence="11 12">DSM 21668</strain>
    </source>
</reference>
<feature type="modified residue" description="4-aspartylphosphate" evidence="6">
    <location>
        <position position="1142"/>
    </location>
</feature>
<dbReference type="SUPFAM" id="SSF50998">
    <property type="entry name" value="Quinoprotein alcohol dehydrogenase-like"/>
    <property type="match status" value="1"/>
</dbReference>
<evidence type="ECO:0000256" key="4">
    <source>
        <dbReference type="ARBA" id="ARBA00023015"/>
    </source>
</evidence>
<evidence type="ECO:0000256" key="5">
    <source>
        <dbReference type="ARBA" id="ARBA00023163"/>
    </source>
</evidence>
<evidence type="ECO:0000259" key="9">
    <source>
        <dbReference type="PROSITE" id="PS50109"/>
    </source>
</evidence>
<dbReference type="RefSeq" id="WP_093197532.1">
    <property type="nucleotide sequence ID" value="NZ_FNGS01000001.1"/>
</dbReference>
<evidence type="ECO:0000313" key="12">
    <source>
        <dbReference type="Proteomes" id="UP000198901"/>
    </source>
</evidence>
<dbReference type="FunFam" id="1.10.287.130:FF:000045">
    <property type="entry name" value="Two-component system sensor histidine kinase/response regulator"/>
    <property type="match status" value="1"/>
</dbReference>
<dbReference type="SMART" id="SM00388">
    <property type="entry name" value="HisKA"/>
    <property type="match status" value="1"/>
</dbReference>
<feature type="domain" description="Response regulatory" evidence="10">
    <location>
        <begin position="1094"/>
        <end position="1209"/>
    </location>
</feature>
<dbReference type="InterPro" id="IPR015943">
    <property type="entry name" value="WD40/YVTN_repeat-like_dom_sf"/>
</dbReference>
<dbReference type="GO" id="GO:0003700">
    <property type="term" value="F:DNA-binding transcription factor activity"/>
    <property type="evidence" value="ECO:0007669"/>
    <property type="project" value="InterPro"/>
</dbReference>
<dbReference type="Gene3D" id="1.10.10.60">
    <property type="entry name" value="Homeodomain-like"/>
    <property type="match status" value="1"/>
</dbReference>
<dbReference type="InterPro" id="IPR005467">
    <property type="entry name" value="His_kinase_dom"/>
</dbReference>
<evidence type="ECO:0000313" key="11">
    <source>
        <dbReference type="EMBL" id="SDL28375.1"/>
    </source>
</evidence>
<dbReference type="InterPro" id="IPR009057">
    <property type="entry name" value="Homeodomain-like_sf"/>
</dbReference>
<dbReference type="Pfam" id="PF02518">
    <property type="entry name" value="HATPase_c"/>
    <property type="match status" value="1"/>
</dbReference>
<protein>
    <recommendedName>
        <fullName evidence="2">histidine kinase</fullName>
        <ecNumber evidence="2">2.7.13.3</ecNumber>
    </recommendedName>
</protein>
<dbReference type="PANTHER" id="PTHR43547">
    <property type="entry name" value="TWO-COMPONENT HISTIDINE KINASE"/>
    <property type="match status" value="1"/>
</dbReference>
<dbReference type="Pfam" id="PF12833">
    <property type="entry name" value="HTH_18"/>
    <property type="match status" value="1"/>
</dbReference>
<keyword evidence="7" id="KW-0472">Membrane</keyword>
<dbReference type="InterPro" id="IPR036890">
    <property type="entry name" value="HATPase_C_sf"/>
</dbReference>
<accession>A0A1G9ITH2</accession>
<evidence type="ECO:0000259" key="10">
    <source>
        <dbReference type="PROSITE" id="PS50110"/>
    </source>
</evidence>
<dbReference type="Pfam" id="PF00512">
    <property type="entry name" value="HisKA"/>
    <property type="match status" value="1"/>
</dbReference>
<feature type="domain" description="Histidine kinase" evidence="9">
    <location>
        <begin position="827"/>
        <end position="1053"/>
    </location>
</feature>
<dbReference type="InterPro" id="IPR003594">
    <property type="entry name" value="HATPase_dom"/>
</dbReference>
<dbReference type="Pfam" id="PF07494">
    <property type="entry name" value="Reg_prop"/>
    <property type="match status" value="3"/>
</dbReference>
<dbReference type="SMART" id="SM00387">
    <property type="entry name" value="HATPase_c"/>
    <property type="match status" value="1"/>
</dbReference>
<dbReference type="PROSITE" id="PS50109">
    <property type="entry name" value="HIS_KIN"/>
    <property type="match status" value="1"/>
</dbReference>
<dbReference type="GO" id="GO:0000155">
    <property type="term" value="F:phosphorelay sensor kinase activity"/>
    <property type="evidence" value="ECO:0007669"/>
    <property type="project" value="InterPro"/>
</dbReference>
<dbReference type="SMART" id="SM00342">
    <property type="entry name" value="HTH_ARAC"/>
    <property type="match status" value="1"/>
</dbReference>
<dbReference type="InterPro" id="IPR013783">
    <property type="entry name" value="Ig-like_fold"/>
</dbReference>
<keyword evidence="3 6" id="KW-0597">Phosphoprotein</keyword>
<dbReference type="EMBL" id="FNGS01000001">
    <property type="protein sequence ID" value="SDL28375.1"/>
    <property type="molecule type" value="Genomic_DNA"/>
</dbReference>
<feature type="domain" description="HTH araC/xylS-type" evidence="8">
    <location>
        <begin position="1242"/>
        <end position="1341"/>
    </location>
</feature>
<keyword evidence="12" id="KW-1185">Reference proteome</keyword>
<organism evidence="11 12">
    <name type="scientific">Siphonobacter aquaeclarae</name>
    <dbReference type="NCBI Taxonomy" id="563176"/>
    <lineage>
        <taxon>Bacteria</taxon>
        <taxon>Pseudomonadati</taxon>
        <taxon>Bacteroidota</taxon>
        <taxon>Cytophagia</taxon>
        <taxon>Cytophagales</taxon>
        <taxon>Cytophagaceae</taxon>
        <taxon>Siphonobacter</taxon>
    </lineage>
</organism>
<dbReference type="InterPro" id="IPR004358">
    <property type="entry name" value="Sig_transdc_His_kin-like_C"/>
</dbReference>
<gene>
    <name evidence="11" type="ORF">SAMN04488090_0613</name>
</gene>
<name>A0A1G9ITH2_9BACT</name>
<dbReference type="OrthoDB" id="9797097at2"/>
<dbReference type="SUPFAM" id="SSF46689">
    <property type="entry name" value="Homeodomain-like"/>
    <property type="match status" value="1"/>
</dbReference>
<dbReference type="InterPro" id="IPR003661">
    <property type="entry name" value="HisK_dim/P_dom"/>
</dbReference>
<evidence type="ECO:0000256" key="6">
    <source>
        <dbReference type="PROSITE-ProRule" id="PRU00169"/>
    </source>
</evidence>
<evidence type="ECO:0000259" key="8">
    <source>
        <dbReference type="PROSITE" id="PS01124"/>
    </source>
</evidence>
<evidence type="ECO:0000256" key="7">
    <source>
        <dbReference type="SAM" id="Phobius"/>
    </source>
</evidence>
<dbReference type="InterPro" id="IPR018060">
    <property type="entry name" value="HTH_AraC"/>
</dbReference>
<evidence type="ECO:0000256" key="2">
    <source>
        <dbReference type="ARBA" id="ARBA00012438"/>
    </source>
</evidence>
<dbReference type="SUPFAM" id="SSF55874">
    <property type="entry name" value="ATPase domain of HSP90 chaperone/DNA topoisomerase II/histidine kinase"/>
    <property type="match status" value="1"/>
</dbReference>
<dbReference type="Pfam" id="PF00072">
    <property type="entry name" value="Response_reg"/>
    <property type="match status" value="1"/>
</dbReference>
<dbReference type="CDD" id="cd00082">
    <property type="entry name" value="HisKA"/>
    <property type="match status" value="1"/>
</dbReference>
<dbReference type="InterPro" id="IPR011006">
    <property type="entry name" value="CheY-like_superfamily"/>
</dbReference>
<dbReference type="InterPro" id="IPR011047">
    <property type="entry name" value="Quinoprotein_ADH-like_sf"/>
</dbReference>
<keyword evidence="4" id="KW-0805">Transcription regulation</keyword>
<dbReference type="Gene3D" id="3.30.565.10">
    <property type="entry name" value="Histidine kinase-like ATPase, C-terminal domain"/>
    <property type="match status" value="1"/>
</dbReference>
<dbReference type="PANTHER" id="PTHR43547:SF2">
    <property type="entry name" value="HYBRID SIGNAL TRANSDUCTION HISTIDINE KINASE C"/>
    <property type="match status" value="1"/>
</dbReference>
<dbReference type="SUPFAM" id="SSF47384">
    <property type="entry name" value="Homodimeric domain of signal transducing histidine kinase"/>
    <property type="match status" value="1"/>
</dbReference>
<dbReference type="PRINTS" id="PR00344">
    <property type="entry name" value="BCTRLSENSOR"/>
</dbReference>
<evidence type="ECO:0000256" key="1">
    <source>
        <dbReference type="ARBA" id="ARBA00000085"/>
    </source>
</evidence>
<keyword evidence="7" id="KW-1133">Transmembrane helix</keyword>
<evidence type="ECO:0000256" key="3">
    <source>
        <dbReference type="ARBA" id="ARBA00022553"/>
    </source>
</evidence>
<dbReference type="SUPFAM" id="SSF63829">
    <property type="entry name" value="Calcium-dependent phosphotriesterase"/>
    <property type="match status" value="1"/>
</dbReference>
<proteinExistence type="predicted"/>
<keyword evidence="11" id="KW-0808">Transferase</keyword>
<dbReference type="EC" id="2.7.13.3" evidence="2"/>
<dbReference type="SUPFAM" id="SSF52172">
    <property type="entry name" value="CheY-like"/>
    <property type="match status" value="1"/>
</dbReference>